<gene>
    <name evidence="2" type="ORF">GGQ88_003318</name>
</gene>
<keyword evidence="3" id="KW-1185">Reference proteome</keyword>
<dbReference type="Pfam" id="PF11666">
    <property type="entry name" value="DUF2933"/>
    <property type="match status" value="1"/>
</dbReference>
<dbReference type="AlphaFoldDB" id="A0A7W6EXN2"/>
<organism evidence="2 3">
    <name type="scientific">Novosphingobium hassiacum</name>
    <dbReference type="NCBI Taxonomy" id="173676"/>
    <lineage>
        <taxon>Bacteria</taxon>
        <taxon>Pseudomonadati</taxon>
        <taxon>Pseudomonadota</taxon>
        <taxon>Alphaproteobacteria</taxon>
        <taxon>Sphingomonadales</taxon>
        <taxon>Sphingomonadaceae</taxon>
        <taxon>Novosphingobium</taxon>
    </lineage>
</organism>
<dbReference type="EMBL" id="JACICY010000009">
    <property type="protein sequence ID" value="MBB3862024.1"/>
    <property type="molecule type" value="Genomic_DNA"/>
</dbReference>
<protein>
    <recommendedName>
        <fullName evidence="4">DUF2933 domain-containing protein</fullName>
    </recommendedName>
</protein>
<dbReference type="Proteomes" id="UP000562395">
    <property type="component" value="Unassembled WGS sequence"/>
</dbReference>
<accession>A0A7W6EXN2</accession>
<name>A0A7W6EXN2_9SPHN</name>
<reference evidence="2 3" key="1">
    <citation type="submission" date="2020-08" db="EMBL/GenBank/DDBJ databases">
        <title>Genomic Encyclopedia of Type Strains, Phase IV (KMG-IV): sequencing the most valuable type-strain genomes for metagenomic binning, comparative biology and taxonomic classification.</title>
        <authorList>
            <person name="Goeker M."/>
        </authorList>
    </citation>
    <scope>NUCLEOTIDE SEQUENCE [LARGE SCALE GENOMIC DNA]</scope>
    <source>
        <strain evidence="2 3">DSM 14552</strain>
    </source>
</reference>
<evidence type="ECO:0008006" key="4">
    <source>
        <dbReference type="Google" id="ProtNLM"/>
    </source>
</evidence>
<evidence type="ECO:0000313" key="3">
    <source>
        <dbReference type="Proteomes" id="UP000562395"/>
    </source>
</evidence>
<evidence type="ECO:0000256" key="1">
    <source>
        <dbReference type="SAM" id="MobiDB-lite"/>
    </source>
</evidence>
<feature type="region of interest" description="Disordered" evidence="1">
    <location>
        <begin position="26"/>
        <end position="46"/>
    </location>
</feature>
<proteinExistence type="predicted"/>
<sequence>MHVLSALPLLLFLSCPIMHLFMHHGHKHGGGPPSGKSQGAGDVGAQ</sequence>
<comment type="caution">
    <text evidence="2">The sequence shown here is derived from an EMBL/GenBank/DDBJ whole genome shotgun (WGS) entry which is preliminary data.</text>
</comment>
<dbReference type="InterPro" id="IPR021682">
    <property type="entry name" value="DUF2933"/>
</dbReference>
<evidence type="ECO:0000313" key="2">
    <source>
        <dbReference type="EMBL" id="MBB3862024.1"/>
    </source>
</evidence>